<dbReference type="AlphaFoldDB" id="X1CPY5"/>
<name>X1CPY5_9ZZZZ</name>
<gene>
    <name evidence="1" type="ORF">S01H4_40896</name>
</gene>
<dbReference type="EMBL" id="BART01022327">
    <property type="protein sequence ID" value="GAG94987.1"/>
    <property type="molecule type" value="Genomic_DNA"/>
</dbReference>
<feature type="non-terminal residue" evidence="1">
    <location>
        <position position="1"/>
    </location>
</feature>
<proteinExistence type="predicted"/>
<comment type="caution">
    <text evidence="1">The sequence shown here is derived from an EMBL/GenBank/DDBJ whole genome shotgun (WGS) entry which is preliminary data.</text>
</comment>
<accession>X1CPY5</accession>
<organism evidence="1">
    <name type="scientific">marine sediment metagenome</name>
    <dbReference type="NCBI Taxonomy" id="412755"/>
    <lineage>
        <taxon>unclassified sequences</taxon>
        <taxon>metagenomes</taxon>
        <taxon>ecological metagenomes</taxon>
    </lineage>
</organism>
<reference evidence="1" key="1">
    <citation type="journal article" date="2014" name="Front. Microbiol.">
        <title>High frequency of phylogenetically diverse reductive dehalogenase-homologous genes in deep subseafloor sedimentary metagenomes.</title>
        <authorList>
            <person name="Kawai M."/>
            <person name="Futagami T."/>
            <person name="Toyoda A."/>
            <person name="Takaki Y."/>
            <person name="Nishi S."/>
            <person name="Hori S."/>
            <person name="Arai W."/>
            <person name="Tsubouchi T."/>
            <person name="Morono Y."/>
            <person name="Uchiyama I."/>
            <person name="Ito T."/>
            <person name="Fujiyama A."/>
            <person name="Inagaki F."/>
            <person name="Takami H."/>
        </authorList>
    </citation>
    <scope>NUCLEOTIDE SEQUENCE</scope>
    <source>
        <strain evidence="1">Expedition CK06-06</strain>
    </source>
</reference>
<protein>
    <submittedName>
        <fullName evidence="1">Uncharacterized protein</fullName>
    </submittedName>
</protein>
<evidence type="ECO:0000313" key="1">
    <source>
        <dbReference type="EMBL" id="GAG94987.1"/>
    </source>
</evidence>
<sequence length="91" mass="10203">KLINALFSHSAHGRVGGIVYQTGPGGQYARTHVPQRYKPSTAQRQQNYFFGVAADAWRSLSDEEKAELNTRASKINISGFNLYIKENIQHP</sequence>